<dbReference type="Gene3D" id="1.10.10.10">
    <property type="entry name" value="Winged helix-like DNA-binding domain superfamily/Winged helix DNA-binding domain"/>
    <property type="match status" value="1"/>
</dbReference>
<evidence type="ECO:0000313" key="5">
    <source>
        <dbReference type="Proteomes" id="UP000319825"/>
    </source>
</evidence>
<dbReference type="Proteomes" id="UP000319825">
    <property type="component" value="Unassembled WGS sequence"/>
</dbReference>
<evidence type="ECO:0000256" key="1">
    <source>
        <dbReference type="ARBA" id="ARBA00023015"/>
    </source>
</evidence>
<gene>
    <name evidence="4" type="ORF">JD77_04620</name>
</gene>
<sequence>MNRERTDDETPEGRRVAVRAGLCDGGGSGPVNLETQAPGTGTLSVLETAALLRELTAGLIAVTDFDEALVHLVRIAREAVAGVAWCGFTALRAGEPAGAAASDPALAGLDDLSHGPDSPAMSAIHRREMVLSEDLRREERWPAWTARARELGVRGVISAPVDVDEQVIGAINLYASAAEPLTTRHQLTAMLLAEHAGLLLAAVRGRERQAARADELDAALLGEGVVGQAIGVIMTQRGCPAPEALQVLRSAAASLDIPLREVAERLVVTVSRPRDS</sequence>
<dbReference type="InterPro" id="IPR003018">
    <property type="entry name" value="GAF"/>
</dbReference>
<proteinExistence type="predicted"/>
<keyword evidence="2" id="KW-0804">Transcription</keyword>
<name>A0A562IF65_MICOL</name>
<reference evidence="4 5" key="1">
    <citation type="submission" date="2019-07" db="EMBL/GenBank/DDBJ databases">
        <title>R&amp;d 2014.</title>
        <authorList>
            <person name="Klenk H.-P."/>
        </authorList>
    </citation>
    <scope>NUCLEOTIDE SEQUENCE [LARGE SCALE GENOMIC DNA]</scope>
    <source>
        <strain evidence="4 5">DSM 43868</strain>
    </source>
</reference>
<protein>
    <submittedName>
        <fullName evidence="4">GAF domain-containing protein</fullName>
    </submittedName>
</protein>
<comment type="caution">
    <text evidence="4">The sequence shown here is derived from an EMBL/GenBank/DDBJ whole genome shotgun (WGS) entry which is preliminary data.</text>
</comment>
<keyword evidence="5" id="KW-1185">Reference proteome</keyword>
<dbReference type="Pfam" id="PF03861">
    <property type="entry name" value="ANTAR"/>
    <property type="match status" value="1"/>
</dbReference>
<dbReference type="PROSITE" id="PS50921">
    <property type="entry name" value="ANTAR"/>
    <property type="match status" value="1"/>
</dbReference>
<evidence type="ECO:0000259" key="3">
    <source>
        <dbReference type="PROSITE" id="PS50921"/>
    </source>
</evidence>
<dbReference type="EMBL" id="VLKE01000001">
    <property type="protein sequence ID" value="TWH69610.1"/>
    <property type="molecule type" value="Genomic_DNA"/>
</dbReference>
<dbReference type="Gene3D" id="3.30.450.40">
    <property type="match status" value="1"/>
</dbReference>
<dbReference type="GO" id="GO:0003723">
    <property type="term" value="F:RNA binding"/>
    <property type="evidence" value="ECO:0007669"/>
    <property type="project" value="InterPro"/>
</dbReference>
<evidence type="ECO:0000256" key="2">
    <source>
        <dbReference type="ARBA" id="ARBA00023163"/>
    </source>
</evidence>
<evidence type="ECO:0000313" key="4">
    <source>
        <dbReference type="EMBL" id="TWH69610.1"/>
    </source>
</evidence>
<dbReference type="SUPFAM" id="SSF55781">
    <property type="entry name" value="GAF domain-like"/>
    <property type="match status" value="1"/>
</dbReference>
<dbReference type="InterPro" id="IPR005561">
    <property type="entry name" value="ANTAR"/>
</dbReference>
<dbReference type="OrthoDB" id="3688893at2"/>
<keyword evidence="1" id="KW-0805">Transcription regulation</keyword>
<dbReference type="InterPro" id="IPR036388">
    <property type="entry name" value="WH-like_DNA-bd_sf"/>
</dbReference>
<dbReference type="InterPro" id="IPR029016">
    <property type="entry name" value="GAF-like_dom_sf"/>
</dbReference>
<dbReference type="SMART" id="SM01012">
    <property type="entry name" value="ANTAR"/>
    <property type="match status" value="1"/>
</dbReference>
<dbReference type="AlphaFoldDB" id="A0A562IF65"/>
<organism evidence="4 5">
    <name type="scientific">Micromonospora olivasterospora</name>
    <dbReference type="NCBI Taxonomy" id="1880"/>
    <lineage>
        <taxon>Bacteria</taxon>
        <taxon>Bacillati</taxon>
        <taxon>Actinomycetota</taxon>
        <taxon>Actinomycetes</taxon>
        <taxon>Micromonosporales</taxon>
        <taxon>Micromonosporaceae</taxon>
        <taxon>Micromonospora</taxon>
    </lineage>
</organism>
<dbReference type="Pfam" id="PF13185">
    <property type="entry name" value="GAF_2"/>
    <property type="match status" value="1"/>
</dbReference>
<accession>A0A562IF65</accession>
<feature type="domain" description="ANTAR" evidence="3">
    <location>
        <begin position="206"/>
        <end position="267"/>
    </location>
</feature>